<proteinExistence type="predicted"/>
<accession>A0A0K2T2M0</accession>
<dbReference type="Pfam" id="PF21773">
    <property type="entry name" value="ODAD1_CC"/>
    <property type="match status" value="1"/>
</dbReference>
<sequence length="606" mass="69241">MGDEGEKNEDEKDVELDLMAEQEYLRLTRQFRVMEGDKEAYEEEANKALRRQRKIITDFEKEKNDRARVLNIIKSKTNCRKEDENASRIMRLAEEQENLLTSIMEEKVVVQDLNKEIRRIEKQIAQQRKTLKGVSNSIKKPSIVTSSFKDISQRIVLLENRLDGVMVGFNAVLSQNAKLRTDIDHLVQERSTFNDLIGKLQKRISTNKKMVYDITEMSIQAFDQRDESQSKIAALKEKNEKDAAQCVGELKELQRNLDHDEKLKDFLFQKSNERIFNAMGGLRGTGEEEKELSGKKNAAGDEVSAEMILKYRQAFDKIKHIVGNDSTLDKIVADFIKVEDQNFALFNYVTEMNNQVEGLQENISRLKNDIKEAKGRGDERERHQREQLEMMEEKLKTSTYEAETTETKLSLMESVINKLKLGAEVLYNVSDCRSTPILCLMNGKDLQTLLEKETSFINENNIIMYLDIIYERVVELKGIEQYMDLKGRRSSIGTSQAALRKIQAIGGIGKSGVANVPHQETRKLSKLLTNIHSFTEDGFGGEKTTASAALVEDQESRPFDMSALKARALAISQREKREDMNLRKMGIKGDLSRVSSGSKKKGLRKA</sequence>
<feature type="coiled-coil region" evidence="2">
    <location>
        <begin position="349"/>
        <end position="376"/>
    </location>
</feature>
<dbReference type="PANTHER" id="PTHR21694:SF18">
    <property type="entry name" value="COILED-COIL DOMAIN-CONTAINING PROTEIN 63"/>
    <property type="match status" value="1"/>
</dbReference>
<protein>
    <recommendedName>
        <fullName evidence="4">ODAD1 central coiled coil region domain-containing protein</fullName>
    </recommendedName>
</protein>
<reference evidence="5" key="1">
    <citation type="submission" date="2014-05" db="EMBL/GenBank/DDBJ databases">
        <authorList>
            <person name="Chronopoulou M."/>
        </authorList>
    </citation>
    <scope>NUCLEOTIDE SEQUENCE</scope>
    <source>
        <tissue evidence="5">Whole organism</tissue>
    </source>
</reference>
<evidence type="ECO:0000313" key="5">
    <source>
        <dbReference type="EMBL" id="CDW19681.1"/>
    </source>
</evidence>
<dbReference type="InterPro" id="IPR051876">
    <property type="entry name" value="ODA-DC/CCD"/>
</dbReference>
<organism evidence="5">
    <name type="scientific">Lepeophtheirus salmonis</name>
    <name type="common">Salmon louse</name>
    <name type="synonym">Caligus salmonis</name>
    <dbReference type="NCBI Taxonomy" id="72036"/>
    <lineage>
        <taxon>Eukaryota</taxon>
        <taxon>Metazoa</taxon>
        <taxon>Ecdysozoa</taxon>
        <taxon>Arthropoda</taxon>
        <taxon>Crustacea</taxon>
        <taxon>Multicrustacea</taxon>
        <taxon>Hexanauplia</taxon>
        <taxon>Copepoda</taxon>
        <taxon>Siphonostomatoida</taxon>
        <taxon>Caligidae</taxon>
        <taxon>Lepeophtheirus</taxon>
    </lineage>
</organism>
<name>A0A0K2T2M0_LEPSM</name>
<feature type="coiled-coil region" evidence="2">
    <location>
        <begin position="103"/>
        <end position="137"/>
    </location>
</feature>
<feature type="domain" description="ODAD1 central coiled coil region" evidence="4">
    <location>
        <begin position="153"/>
        <end position="440"/>
    </location>
</feature>
<feature type="coiled-coil region" evidence="2">
    <location>
        <begin position="24"/>
        <end position="62"/>
    </location>
</feature>
<evidence type="ECO:0000256" key="1">
    <source>
        <dbReference type="ARBA" id="ARBA00023054"/>
    </source>
</evidence>
<dbReference type="AlphaFoldDB" id="A0A0K2T2M0"/>
<dbReference type="PANTHER" id="PTHR21694">
    <property type="entry name" value="COILED-COIL DOMAIN-CONTAINING PROTEIN 63"/>
    <property type="match status" value="1"/>
</dbReference>
<evidence type="ECO:0000256" key="2">
    <source>
        <dbReference type="SAM" id="Coils"/>
    </source>
</evidence>
<dbReference type="EMBL" id="HACA01002320">
    <property type="protein sequence ID" value="CDW19681.1"/>
    <property type="molecule type" value="Transcribed_RNA"/>
</dbReference>
<dbReference type="OrthoDB" id="6766775at2759"/>
<dbReference type="InterPro" id="IPR049258">
    <property type="entry name" value="ODAD1_CC"/>
</dbReference>
<feature type="region of interest" description="Disordered" evidence="3">
    <location>
        <begin position="580"/>
        <end position="606"/>
    </location>
</feature>
<evidence type="ECO:0000259" key="4">
    <source>
        <dbReference type="Pfam" id="PF21773"/>
    </source>
</evidence>
<keyword evidence="1 2" id="KW-0175">Coiled coil</keyword>
<feature type="coiled-coil region" evidence="2">
    <location>
        <begin position="225"/>
        <end position="270"/>
    </location>
</feature>
<evidence type="ECO:0000256" key="3">
    <source>
        <dbReference type="SAM" id="MobiDB-lite"/>
    </source>
</evidence>